<accession>A0A927MVH4</accession>
<sequence>MATATKTRKTRNDTARARADRAEKVAGLVAQIADKAQELATAEGWQRMLTGAAAGLWRYSLNNQLLILAQAAERGISPTQVAGYQTWRSRGRQVRSGEKGLAILAPAGRFLVDLDETEHLGEGRIVELPDGTRKREIIRYRTTYLWDISQTDNLDSGEPTDDQDSGGHADTQPVLVGNLTLQVVDLEELRAGLAAQVAAAGYALSYGTPTAGADGHTDPHTHSVVVGSHLKPLQQVLTLAHELAHIALGHCAPTYGYHAHRGRAEVEAESVAYVLLGACGIDMTDAPIRYVAEWAGNDIDAIRAAATTVTKTAKSLLDALIGAEEDAGEALD</sequence>
<organism evidence="4 5">
    <name type="scientific">Actinopolymorpha pittospori</name>
    <dbReference type="NCBI Taxonomy" id="648752"/>
    <lineage>
        <taxon>Bacteria</taxon>
        <taxon>Bacillati</taxon>
        <taxon>Actinomycetota</taxon>
        <taxon>Actinomycetes</taxon>
        <taxon>Propionibacteriales</taxon>
        <taxon>Actinopolymorphaceae</taxon>
        <taxon>Actinopolymorpha</taxon>
    </lineage>
</organism>
<keyword evidence="5" id="KW-1185">Reference proteome</keyword>
<evidence type="ECO:0000259" key="2">
    <source>
        <dbReference type="Pfam" id="PF06114"/>
    </source>
</evidence>
<feature type="domain" description="IrrE N-terminal-like" evidence="2">
    <location>
        <begin position="213"/>
        <end position="276"/>
    </location>
</feature>
<dbReference type="GO" id="GO:0003697">
    <property type="term" value="F:single-stranded DNA binding"/>
    <property type="evidence" value="ECO:0007669"/>
    <property type="project" value="InterPro"/>
</dbReference>
<evidence type="ECO:0000259" key="3">
    <source>
        <dbReference type="Pfam" id="PF08401"/>
    </source>
</evidence>
<name>A0A927MVH4_9ACTN</name>
<gene>
    <name evidence="4" type="ORF">HEB94_002411</name>
</gene>
<dbReference type="InterPro" id="IPR013610">
    <property type="entry name" value="ArdC_N"/>
</dbReference>
<dbReference type="InterPro" id="IPR010359">
    <property type="entry name" value="IrrE_HExxH"/>
</dbReference>
<dbReference type="Proteomes" id="UP000638648">
    <property type="component" value="Unassembled WGS sequence"/>
</dbReference>
<dbReference type="Pfam" id="PF08401">
    <property type="entry name" value="ArdcN"/>
    <property type="match status" value="1"/>
</dbReference>
<reference evidence="4" key="1">
    <citation type="submission" date="2020-10" db="EMBL/GenBank/DDBJ databases">
        <title>Sequencing the genomes of 1000 actinobacteria strains.</title>
        <authorList>
            <person name="Klenk H.-P."/>
        </authorList>
    </citation>
    <scope>NUCLEOTIDE SEQUENCE</scope>
    <source>
        <strain evidence="4">DSM 45354</strain>
    </source>
</reference>
<dbReference type="Gene3D" id="1.10.10.2910">
    <property type="match status" value="1"/>
</dbReference>
<proteinExistence type="predicted"/>
<dbReference type="AlphaFoldDB" id="A0A927MVH4"/>
<evidence type="ECO:0000313" key="5">
    <source>
        <dbReference type="Proteomes" id="UP000638648"/>
    </source>
</evidence>
<comment type="caution">
    <text evidence="4">The sequence shown here is derived from an EMBL/GenBank/DDBJ whole genome shotgun (WGS) entry which is preliminary data.</text>
</comment>
<evidence type="ECO:0000313" key="4">
    <source>
        <dbReference type="EMBL" id="MBE1605563.1"/>
    </source>
</evidence>
<feature type="region of interest" description="Disordered" evidence="1">
    <location>
        <begin position="151"/>
        <end position="172"/>
    </location>
</feature>
<evidence type="ECO:0000256" key="1">
    <source>
        <dbReference type="SAM" id="MobiDB-lite"/>
    </source>
</evidence>
<dbReference type="Pfam" id="PF06114">
    <property type="entry name" value="Peptidase_M78"/>
    <property type="match status" value="1"/>
</dbReference>
<protein>
    <submittedName>
        <fullName evidence="4">Antirestriction protein ArdC</fullName>
    </submittedName>
</protein>
<dbReference type="EMBL" id="JADBEM010000001">
    <property type="protein sequence ID" value="MBE1605563.1"/>
    <property type="molecule type" value="Genomic_DNA"/>
</dbReference>
<feature type="domain" description="N-terminal" evidence="3">
    <location>
        <begin position="53"/>
        <end position="105"/>
    </location>
</feature>
<dbReference type="RefSeq" id="WP_192749884.1">
    <property type="nucleotide sequence ID" value="NZ_BAABJL010000231.1"/>
</dbReference>